<dbReference type="PROSITE" id="PS51125">
    <property type="entry name" value="NHL"/>
    <property type="match status" value="4"/>
</dbReference>
<gene>
    <name evidence="2" type="ORF">DLD82_07330</name>
</gene>
<name>A0A2V2N8X2_9EURY</name>
<dbReference type="PANTHER" id="PTHR24104:SF25">
    <property type="entry name" value="PROTEIN LIN-41"/>
    <property type="match status" value="1"/>
</dbReference>
<dbReference type="InterPro" id="IPR001258">
    <property type="entry name" value="NHL_repeat"/>
</dbReference>
<proteinExistence type="predicted"/>
<evidence type="ECO:0000313" key="2">
    <source>
        <dbReference type="EMBL" id="PWR75025.1"/>
    </source>
</evidence>
<sequence>MKKSICNGAIIVGIIFLILFSIQIPASAFIPDRAIFEYIHNISTNPEIKNNILGLSFPWNNENQAYLKQNLFLENSIKIPNQFKDIRDLQKNSDSIQIIGDNYSYSPHDANSNELYIPLERWRDIPLDWILSTEPEGTIIVSSQLNNPVNKKITIPPATHEKGILLFSSVTIPDNKPGFSFFINGNISIMDSLAFLVKDTVRPDNIKIYSVPPGNYSNTAYLNLAEFSGNKTSLVLGASFLSEKEQPWIITGFSQGNDLEIPEKREILPISDNLTDNLFLHVELPTPTETKYPNISKIHPVNILNIQTNFSINIYGEHFLPGAKVWIEGTDYGEIYSNNATIVSGKNISAIFSNLNLPSDTFSVGVTNPDGKTARIYDALTIHTPNKPEIEEISPITGPNTEIFNITKLNITHFSYGDSIYLTRKGFSPIYATNIQMLTNNTLSCKFDLTGEPIGYWNLTVKKPNGRDDTCIDCFSITGENTQYYSFFSDMILTGSSELENPVIEALAIDSADNLILSDSSRNVIQKISPDGTLIREWGGYGNSTGNFIYPGSVALSKTGNVYVIDKGNRRIQKFNSDGMFQTTWGTEGSEKGQFKNPCGLTVDNADNVYICDTNNHRIQKFSGDGQFLMTWGSQGGFPGQFNFPTGIVSGINETLYVIDNGNDRIQQFDLMGNYLAGWGGSGTKNGEFLNPGSIAKDTQNNVYITDLTRHQVQKFDANGIFLSKWGSYGTDEGDFRCPDEIAINSSGFVYLTDCITNRIQVYNLKDDSRFFNLNSQKNDELFSDDFSLFSDNFTLFPEG</sequence>
<dbReference type="Gene3D" id="2.120.10.30">
    <property type="entry name" value="TolB, C-terminal domain"/>
    <property type="match status" value="3"/>
</dbReference>
<dbReference type="Gene3D" id="2.60.40.10">
    <property type="entry name" value="Immunoglobulins"/>
    <property type="match status" value="1"/>
</dbReference>
<organism evidence="2 3">
    <name type="scientific">Methanospirillum stamsii</name>
    <dbReference type="NCBI Taxonomy" id="1277351"/>
    <lineage>
        <taxon>Archaea</taxon>
        <taxon>Methanobacteriati</taxon>
        <taxon>Methanobacteriota</taxon>
        <taxon>Stenosarchaea group</taxon>
        <taxon>Methanomicrobia</taxon>
        <taxon>Methanomicrobiales</taxon>
        <taxon>Methanospirillaceae</taxon>
        <taxon>Methanospirillum</taxon>
    </lineage>
</organism>
<evidence type="ECO:0008006" key="4">
    <source>
        <dbReference type="Google" id="ProtNLM"/>
    </source>
</evidence>
<dbReference type="SUPFAM" id="SSF101898">
    <property type="entry name" value="NHL repeat"/>
    <property type="match status" value="1"/>
</dbReference>
<comment type="caution">
    <text evidence="2">The sequence shown here is derived from an EMBL/GenBank/DDBJ whole genome shotgun (WGS) entry which is preliminary data.</text>
</comment>
<dbReference type="OrthoDB" id="295891at2157"/>
<evidence type="ECO:0000313" key="3">
    <source>
        <dbReference type="Proteomes" id="UP000245934"/>
    </source>
</evidence>
<dbReference type="EMBL" id="QGMZ01000014">
    <property type="protein sequence ID" value="PWR75025.1"/>
    <property type="molecule type" value="Genomic_DNA"/>
</dbReference>
<dbReference type="InterPro" id="IPR050952">
    <property type="entry name" value="TRIM-NHL_E3_ligases"/>
</dbReference>
<keyword evidence="3" id="KW-1185">Reference proteome</keyword>
<dbReference type="AlphaFoldDB" id="A0A2V2N8X2"/>
<dbReference type="GO" id="GO:0008270">
    <property type="term" value="F:zinc ion binding"/>
    <property type="evidence" value="ECO:0007669"/>
    <property type="project" value="UniProtKB-KW"/>
</dbReference>
<evidence type="ECO:0000256" key="1">
    <source>
        <dbReference type="ARBA" id="ARBA00022737"/>
    </source>
</evidence>
<protein>
    <recommendedName>
        <fullName evidence="4">IPT/TIG domain-containing protein</fullName>
    </recommendedName>
</protein>
<keyword evidence="1" id="KW-0677">Repeat</keyword>
<dbReference type="GeneID" id="97611093"/>
<dbReference type="InterPro" id="IPR011042">
    <property type="entry name" value="6-blade_b-propeller_TolB-like"/>
</dbReference>
<reference evidence="2 3" key="1">
    <citation type="submission" date="2018-05" db="EMBL/GenBank/DDBJ databases">
        <title>Draft genome of Methanospirillum stamsii Pt1.</title>
        <authorList>
            <person name="Dueholm M.S."/>
            <person name="Nielsen P.H."/>
            <person name="Bakmann L.F."/>
            <person name="Otzen D.E."/>
        </authorList>
    </citation>
    <scope>NUCLEOTIDE SEQUENCE [LARGE SCALE GENOMIC DNA]</scope>
    <source>
        <strain evidence="2 3">Pt1</strain>
    </source>
</reference>
<dbReference type="InterPro" id="IPR013783">
    <property type="entry name" value="Ig-like_fold"/>
</dbReference>
<dbReference type="RefSeq" id="WP_109940456.1">
    <property type="nucleotide sequence ID" value="NZ_CP176366.1"/>
</dbReference>
<dbReference type="Pfam" id="PF01436">
    <property type="entry name" value="NHL"/>
    <property type="match status" value="2"/>
</dbReference>
<dbReference type="PANTHER" id="PTHR24104">
    <property type="entry name" value="E3 UBIQUITIN-PROTEIN LIGASE NHLRC1-RELATED"/>
    <property type="match status" value="1"/>
</dbReference>
<accession>A0A2V2N8X2</accession>
<dbReference type="Proteomes" id="UP000245934">
    <property type="component" value="Unassembled WGS sequence"/>
</dbReference>